<dbReference type="Proteomes" id="UP000033876">
    <property type="component" value="Unassembled WGS sequence"/>
</dbReference>
<evidence type="ECO:0008006" key="4">
    <source>
        <dbReference type="Google" id="ProtNLM"/>
    </source>
</evidence>
<sequence length="170" mass="18108">MKNKNTIISIITIIIIFAGLIFIAKPNQNKNEKADAAPIAVSSASALEAAETFFNFEDVSMANGKVRHEFKVKNNTVNPINIAKLYTSCMCTSASITVGENKKGPFGMPGHAAVPKANMLIGAGEEAIITAEFDPNAHGPAGVGRIEREIYLEDDAGAKTTLKFEATVKP</sequence>
<evidence type="ECO:0000313" key="3">
    <source>
        <dbReference type="Proteomes" id="UP000033876"/>
    </source>
</evidence>
<feature type="transmembrane region" description="Helical" evidence="1">
    <location>
        <begin position="6"/>
        <end position="24"/>
    </location>
</feature>
<dbReference type="InterPro" id="IPR013783">
    <property type="entry name" value="Ig-like_fold"/>
</dbReference>
<accession>A0A0G0K460</accession>
<gene>
    <name evidence="2" type="ORF">US50_C0015G0018</name>
</gene>
<evidence type="ECO:0000313" key="2">
    <source>
        <dbReference type="EMBL" id="KKQ35426.1"/>
    </source>
</evidence>
<keyword evidence="1" id="KW-1133">Transmembrane helix</keyword>
<organism evidence="2 3">
    <name type="scientific">Candidatus Nomurabacteria bacterium GW2011_GWB1_37_5</name>
    <dbReference type="NCBI Taxonomy" id="1618742"/>
    <lineage>
        <taxon>Bacteria</taxon>
        <taxon>Candidatus Nomuraibacteriota</taxon>
    </lineage>
</organism>
<comment type="caution">
    <text evidence="2">The sequence shown here is derived from an EMBL/GenBank/DDBJ whole genome shotgun (WGS) entry which is preliminary data.</text>
</comment>
<keyword evidence="1" id="KW-0812">Transmembrane</keyword>
<protein>
    <recommendedName>
        <fullName evidence="4">DUF1573 domain-containing protein</fullName>
    </recommendedName>
</protein>
<dbReference type="EMBL" id="LBTF01000015">
    <property type="protein sequence ID" value="KKQ35426.1"/>
    <property type="molecule type" value="Genomic_DNA"/>
</dbReference>
<proteinExistence type="predicted"/>
<dbReference type="InterPro" id="IPR011467">
    <property type="entry name" value="DUF1573"/>
</dbReference>
<dbReference type="Gene3D" id="2.60.40.10">
    <property type="entry name" value="Immunoglobulins"/>
    <property type="match status" value="1"/>
</dbReference>
<evidence type="ECO:0000256" key="1">
    <source>
        <dbReference type="SAM" id="Phobius"/>
    </source>
</evidence>
<dbReference type="AlphaFoldDB" id="A0A0G0K460"/>
<keyword evidence="1" id="KW-0472">Membrane</keyword>
<name>A0A0G0K460_9BACT</name>
<reference evidence="2 3" key="1">
    <citation type="journal article" date="2015" name="Nature">
        <title>rRNA introns, odd ribosomes, and small enigmatic genomes across a large radiation of phyla.</title>
        <authorList>
            <person name="Brown C.T."/>
            <person name="Hug L.A."/>
            <person name="Thomas B.C."/>
            <person name="Sharon I."/>
            <person name="Castelle C.J."/>
            <person name="Singh A."/>
            <person name="Wilkins M.J."/>
            <person name="Williams K.H."/>
            <person name="Banfield J.F."/>
        </authorList>
    </citation>
    <scope>NUCLEOTIDE SEQUENCE [LARGE SCALE GENOMIC DNA]</scope>
</reference>
<dbReference type="Pfam" id="PF07610">
    <property type="entry name" value="DUF1573"/>
    <property type="match status" value="1"/>
</dbReference>